<evidence type="ECO:0000313" key="1">
    <source>
        <dbReference type="EMBL" id="QJD96498.1"/>
    </source>
</evidence>
<name>A0A7L5E1U4_9SPHI</name>
<dbReference type="RefSeq" id="WP_169607880.1">
    <property type="nucleotide sequence ID" value="NZ_CP051682.1"/>
</dbReference>
<proteinExistence type="predicted"/>
<dbReference type="Proteomes" id="UP000503278">
    <property type="component" value="Chromosome"/>
</dbReference>
<keyword evidence="2" id="KW-1185">Reference proteome</keyword>
<accession>A0A7L5E1U4</accession>
<reference evidence="1 2" key="1">
    <citation type="submission" date="2020-04" db="EMBL/GenBank/DDBJ databases">
        <title>Genome sequencing of novel species.</title>
        <authorList>
            <person name="Heo J."/>
            <person name="Kim S.-J."/>
            <person name="Kim J.-S."/>
            <person name="Hong S.-B."/>
            <person name="Kwon S.-W."/>
        </authorList>
    </citation>
    <scope>NUCLEOTIDE SEQUENCE [LARGE SCALE GENOMIC DNA]</scope>
    <source>
        <strain evidence="1 2">F39-2</strain>
    </source>
</reference>
<sequence>MKKLIFNQSPFVLLLVPVLFALIMGISYQVQQAREFSQHQFSTVQATSLFYKGVQLVKTVCSVSKLNVW</sequence>
<protein>
    <submittedName>
        <fullName evidence="1">Uncharacterized protein</fullName>
    </submittedName>
</protein>
<dbReference type="KEGG" id="mrob:HH214_11735"/>
<evidence type="ECO:0000313" key="2">
    <source>
        <dbReference type="Proteomes" id="UP000503278"/>
    </source>
</evidence>
<dbReference type="AlphaFoldDB" id="A0A7L5E1U4"/>
<dbReference type="EMBL" id="CP051682">
    <property type="protein sequence ID" value="QJD96498.1"/>
    <property type="molecule type" value="Genomic_DNA"/>
</dbReference>
<organism evidence="1 2">
    <name type="scientific">Mucilaginibacter robiniae</name>
    <dbReference type="NCBI Taxonomy" id="2728022"/>
    <lineage>
        <taxon>Bacteria</taxon>
        <taxon>Pseudomonadati</taxon>
        <taxon>Bacteroidota</taxon>
        <taxon>Sphingobacteriia</taxon>
        <taxon>Sphingobacteriales</taxon>
        <taxon>Sphingobacteriaceae</taxon>
        <taxon>Mucilaginibacter</taxon>
    </lineage>
</organism>
<gene>
    <name evidence="1" type="ORF">HH214_11735</name>
</gene>